<dbReference type="OrthoDB" id="9778037at2"/>
<evidence type="ECO:0000256" key="1">
    <source>
        <dbReference type="SAM" id="Phobius"/>
    </source>
</evidence>
<proteinExistence type="predicted"/>
<dbReference type="AlphaFoldDB" id="A0A412IR71"/>
<protein>
    <submittedName>
        <fullName evidence="3">DUF58 domain-containing protein</fullName>
    </submittedName>
</protein>
<dbReference type="Pfam" id="PF01882">
    <property type="entry name" value="DUF58"/>
    <property type="match status" value="1"/>
</dbReference>
<evidence type="ECO:0000259" key="2">
    <source>
        <dbReference type="Pfam" id="PF01882"/>
    </source>
</evidence>
<keyword evidence="1" id="KW-1133">Transmembrane helix</keyword>
<organism evidence="3 4">
    <name type="scientific">Coprococcus eutactus</name>
    <dbReference type="NCBI Taxonomy" id="33043"/>
    <lineage>
        <taxon>Bacteria</taxon>
        <taxon>Bacillati</taxon>
        <taxon>Bacillota</taxon>
        <taxon>Clostridia</taxon>
        <taxon>Lachnospirales</taxon>
        <taxon>Lachnospiraceae</taxon>
        <taxon>Coprococcus</taxon>
    </lineage>
</organism>
<comment type="caution">
    <text evidence="3">The sequence shown here is derived from an EMBL/GenBank/DDBJ whole genome shotgun (WGS) entry which is preliminary data.</text>
</comment>
<feature type="domain" description="DUF58" evidence="2">
    <location>
        <begin position="201"/>
        <end position="264"/>
    </location>
</feature>
<dbReference type="PANTHER" id="PTHR34351">
    <property type="entry name" value="SLR1927 PROTEIN-RELATED"/>
    <property type="match status" value="1"/>
</dbReference>
<evidence type="ECO:0000313" key="3">
    <source>
        <dbReference type="EMBL" id="RGS41444.1"/>
    </source>
</evidence>
<feature type="transmembrane region" description="Helical" evidence="1">
    <location>
        <begin position="36"/>
        <end position="56"/>
    </location>
</feature>
<reference evidence="3 4" key="1">
    <citation type="submission" date="2018-08" db="EMBL/GenBank/DDBJ databases">
        <title>A genome reference for cultivated species of the human gut microbiota.</title>
        <authorList>
            <person name="Zou Y."/>
            <person name="Xue W."/>
            <person name="Luo G."/>
        </authorList>
    </citation>
    <scope>NUCLEOTIDE SEQUENCE [LARGE SCALE GENOMIC DNA]</scope>
    <source>
        <strain evidence="3 4">AF22-21</strain>
    </source>
</reference>
<evidence type="ECO:0000313" key="4">
    <source>
        <dbReference type="Proteomes" id="UP000283295"/>
    </source>
</evidence>
<dbReference type="InterPro" id="IPR002881">
    <property type="entry name" value="DUF58"/>
</dbReference>
<sequence>MQLGRRGINMKAKIEYAIIVILLLLVYIWTNNLYTLWIAAAVIGAWIIAAVINLFVAKKIKISFTILNELSEDRQLQLCVENSSIFPASHVRVVFGCQNVVFASDCNATVDCSVGGKKTSTYEVPIGSKYCGRINIDIFGIKVYDWLGITAKKLRPHGDCYFYQYPDESDEVLQEFEGNKSSDSDVNYKHVKGNDVSEILQIRKYVVGDSIKQIHWKMSAKFDDIMVKEFDRPNDMSTMLAFDYASSNDKEENKKIIEAVATISKELQQSATGHTVYRMDTAKTKVVHRDVFEYTEYDVMLQELLGTVANGGEYSVVDHIIRHNTIERFAKVIYITSARDRSRAAELDSQEKCLVIAV</sequence>
<feature type="transmembrane region" description="Helical" evidence="1">
    <location>
        <begin position="12"/>
        <end position="30"/>
    </location>
</feature>
<dbReference type="EMBL" id="QRVK01000019">
    <property type="protein sequence ID" value="RGS41444.1"/>
    <property type="molecule type" value="Genomic_DNA"/>
</dbReference>
<keyword evidence="1" id="KW-0472">Membrane</keyword>
<name>A0A412IR71_9FIRM</name>
<dbReference type="Proteomes" id="UP000283295">
    <property type="component" value="Unassembled WGS sequence"/>
</dbReference>
<keyword evidence="1" id="KW-0812">Transmembrane</keyword>
<gene>
    <name evidence="3" type="ORF">DWX94_08410</name>
</gene>
<accession>A0A412IR71</accession>